<reference evidence="1 2" key="1">
    <citation type="submission" date="2013-10" db="EMBL/GenBank/DDBJ databases">
        <title>Complete genome sequence of Corynebacterium lactis DSM 45799(T), isolated from raw cow milk.</title>
        <authorList>
            <person name="Ruckert C."/>
            <person name="Albersmeier A."/>
            <person name="Lipski A."/>
            <person name="Kalinowski J."/>
        </authorList>
    </citation>
    <scope>NUCLEOTIDE SEQUENCE [LARGE SCALE GENOMIC DNA]</scope>
    <source>
        <strain evidence="1 2">RW2-5</strain>
    </source>
</reference>
<evidence type="ECO:0000313" key="2">
    <source>
        <dbReference type="Proteomes" id="UP000058446"/>
    </source>
</evidence>
<sequence length="94" mass="9898">MAFAEDIATILEALPNVTVQSPFPALEQFAGEDLSAFNVGGNLNLPFGDHAITTGNINLPFGEDAVDVETTDSHDKATEVSHFLNPEITGKLAG</sequence>
<gene>
    <name evidence="1" type="ORF">CLAC_00935</name>
</gene>
<dbReference type="AlphaFoldDB" id="A0A0K2H350"/>
<accession>A0A0K2H350</accession>
<keyword evidence="2" id="KW-1185">Reference proteome</keyword>
<name>A0A0K2H350_9CORY</name>
<dbReference type="EMBL" id="CP006841">
    <property type="protein sequence ID" value="ALA68363.1"/>
    <property type="molecule type" value="Genomic_DNA"/>
</dbReference>
<organism evidence="1 2">
    <name type="scientific">Corynebacterium lactis RW2-5</name>
    <dbReference type="NCBI Taxonomy" id="1408189"/>
    <lineage>
        <taxon>Bacteria</taxon>
        <taxon>Bacillati</taxon>
        <taxon>Actinomycetota</taxon>
        <taxon>Actinomycetes</taxon>
        <taxon>Mycobacteriales</taxon>
        <taxon>Corynebacteriaceae</taxon>
        <taxon>Corynebacterium</taxon>
    </lineage>
</organism>
<proteinExistence type="predicted"/>
<dbReference type="KEGG" id="clw:CLAC_00935"/>
<dbReference type="Proteomes" id="UP000058446">
    <property type="component" value="Chromosome"/>
</dbReference>
<dbReference type="RefSeq" id="WP_053411319.1">
    <property type="nucleotide sequence ID" value="NZ_CP006841.1"/>
</dbReference>
<dbReference type="OrthoDB" id="4411284at2"/>
<dbReference type="PATRIC" id="fig|1408189.4.peg.186"/>
<protein>
    <submittedName>
        <fullName evidence="1">Uncharacterized protein</fullName>
    </submittedName>
</protein>
<evidence type="ECO:0000313" key="1">
    <source>
        <dbReference type="EMBL" id="ALA68363.1"/>
    </source>
</evidence>